<dbReference type="OrthoDB" id="9814817at2"/>
<gene>
    <name evidence="2" type="ORF">DESPIGER_0061</name>
</gene>
<dbReference type="Proteomes" id="UP000186323">
    <property type="component" value="Chromosome I"/>
</dbReference>
<organism evidence="2 3">
    <name type="scientific">Desulfovibrio piger</name>
    <dbReference type="NCBI Taxonomy" id="901"/>
    <lineage>
        <taxon>Bacteria</taxon>
        <taxon>Pseudomonadati</taxon>
        <taxon>Thermodesulfobacteriota</taxon>
        <taxon>Desulfovibrionia</taxon>
        <taxon>Desulfovibrionales</taxon>
        <taxon>Desulfovibrionaceae</taxon>
        <taxon>Desulfovibrio</taxon>
    </lineage>
</organism>
<dbReference type="EMBL" id="LT630450">
    <property type="protein sequence ID" value="SFV71966.1"/>
    <property type="molecule type" value="Genomic_DNA"/>
</dbReference>
<keyword evidence="3" id="KW-1185">Reference proteome</keyword>
<dbReference type="RefSeq" id="WP_006009606.1">
    <property type="nucleotide sequence ID" value="NZ_CABKOD010000013.1"/>
</dbReference>
<name>A0A1K1LEV6_9BACT</name>
<evidence type="ECO:0000259" key="1">
    <source>
        <dbReference type="Pfam" id="PF22296"/>
    </source>
</evidence>
<dbReference type="AlphaFoldDB" id="A0A1K1LEV6"/>
<reference evidence="3" key="1">
    <citation type="submission" date="2016-10" db="EMBL/GenBank/DDBJ databases">
        <authorList>
            <person name="Wegmann U."/>
        </authorList>
    </citation>
    <scope>NUCLEOTIDE SEQUENCE [LARGE SCALE GENOMIC DNA]</scope>
</reference>
<accession>A0A1K1LEV6</accession>
<protein>
    <recommendedName>
        <fullName evidence="1">bAvd-like domain-containing protein</fullName>
    </recommendedName>
</protein>
<dbReference type="Pfam" id="PF22296">
    <property type="entry name" value="bAvd"/>
    <property type="match status" value="1"/>
</dbReference>
<dbReference type="InterPro" id="IPR036583">
    <property type="entry name" value="23S_rRNA_IVS_sf"/>
</dbReference>
<sequence>MTESVEGGLILQQKWEDLSVYLFSCVLRDMPKNDRFTLGADIRATVWEVEAALVQLSLRAGNRWVLLNTVDVKAKVLLAMIRLGIRVGAIPEKRYEPIAARLVEIGKIVGGLKKTGGERPRR</sequence>
<evidence type="ECO:0000313" key="3">
    <source>
        <dbReference type="Proteomes" id="UP000186323"/>
    </source>
</evidence>
<feature type="domain" description="bAvd-like" evidence="1">
    <location>
        <begin position="9"/>
        <end position="114"/>
    </location>
</feature>
<dbReference type="Gene3D" id="1.20.1440.60">
    <property type="entry name" value="23S rRNA-intervening sequence"/>
    <property type="match status" value="1"/>
</dbReference>
<evidence type="ECO:0000313" key="2">
    <source>
        <dbReference type="EMBL" id="SFV71966.1"/>
    </source>
</evidence>
<dbReference type="CDD" id="cd16376">
    <property type="entry name" value="Avd_like"/>
    <property type="match status" value="1"/>
</dbReference>
<dbReference type="KEGG" id="dpg:DESPIGER_0061"/>
<proteinExistence type="predicted"/>
<dbReference type="InterPro" id="IPR055360">
    <property type="entry name" value="bAvd"/>
</dbReference>